<feature type="non-terminal residue" evidence="2">
    <location>
        <position position="1"/>
    </location>
</feature>
<sequence length="362" mass="42109">RRFLDNKFICQEQVIQRKIKRLSRVVQSLKSIIIEQHTHVESTQKKIHEQTSYKNHTIELATKQSLLQKEIIGIEAQRTQTQKSITELQNLHTKQKEDSIQYEKAELSLLHGEIRYKEIKACMQSYEKEAKELGYNATDHKAKEAQKESLKHTIEKQKAIADQLPLQNERKKQILDLCNQLRTLTHQRNALEKKTLHVKKIDAQIHILQNELLKIEQSFTIAQTEKEQLLQNKGSITTQYKKIEIYKEKHKKIRKEIQQKNSEQTELNTIAHTMSKDGIQALLIESVIPEIESEANELLSRLTNNQTQVMIESLKDLKNGGTRETLDIFISDSLGLRPYELFSGGETFRIDFALRIAISKLV</sequence>
<proteinExistence type="predicted"/>
<reference evidence="2" key="1">
    <citation type="journal article" date="2014" name="Front. Microbiol.">
        <title>High frequency of phylogenetically diverse reductive dehalogenase-homologous genes in deep subseafloor sedimentary metagenomes.</title>
        <authorList>
            <person name="Kawai M."/>
            <person name="Futagami T."/>
            <person name="Toyoda A."/>
            <person name="Takaki Y."/>
            <person name="Nishi S."/>
            <person name="Hori S."/>
            <person name="Arai W."/>
            <person name="Tsubouchi T."/>
            <person name="Morono Y."/>
            <person name="Uchiyama I."/>
            <person name="Ito T."/>
            <person name="Fujiyama A."/>
            <person name="Inagaki F."/>
            <person name="Takami H."/>
        </authorList>
    </citation>
    <scope>NUCLEOTIDE SEQUENCE</scope>
    <source>
        <strain evidence="2">Expedition CK06-06</strain>
    </source>
</reference>
<dbReference type="AlphaFoldDB" id="X0SPL4"/>
<name>X0SPL4_9ZZZZ</name>
<dbReference type="EMBL" id="BARS01008734">
    <property type="protein sequence ID" value="GAF83023.1"/>
    <property type="molecule type" value="Genomic_DNA"/>
</dbReference>
<protein>
    <submittedName>
        <fullName evidence="2">Uncharacterized protein</fullName>
    </submittedName>
</protein>
<evidence type="ECO:0000256" key="1">
    <source>
        <dbReference type="SAM" id="Coils"/>
    </source>
</evidence>
<organism evidence="2">
    <name type="scientific">marine sediment metagenome</name>
    <dbReference type="NCBI Taxonomy" id="412755"/>
    <lineage>
        <taxon>unclassified sequences</taxon>
        <taxon>metagenomes</taxon>
        <taxon>ecological metagenomes</taxon>
    </lineage>
</organism>
<dbReference type="PANTHER" id="PTHR32114:SF2">
    <property type="entry name" value="ABC TRANSPORTER ABCH.3"/>
    <property type="match status" value="1"/>
</dbReference>
<gene>
    <name evidence="2" type="ORF">S01H1_16588</name>
</gene>
<keyword evidence="1" id="KW-0175">Coiled coil</keyword>
<comment type="caution">
    <text evidence="2">The sequence shown here is derived from an EMBL/GenBank/DDBJ whole genome shotgun (WGS) entry which is preliminary data.</text>
</comment>
<feature type="coiled-coil region" evidence="1">
    <location>
        <begin position="174"/>
        <end position="218"/>
    </location>
</feature>
<dbReference type="Gene3D" id="3.40.50.300">
    <property type="entry name" value="P-loop containing nucleotide triphosphate hydrolases"/>
    <property type="match status" value="1"/>
</dbReference>
<evidence type="ECO:0000313" key="2">
    <source>
        <dbReference type="EMBL" id="GAF83023.1"/>
    </source>
</evidence>
<dbReference type="InterPro" id="IPR027417">
    <property type="entry name" value="P-loop_NTPase"/>
</dbReference>
<dbReference type="PANTHER" id="PTHR32114">
    <property type="entry name" value="ABC TRANSPORTER ABCH.3"/>
    <property type="match status" value="1"/>
</dbReference>
<accession>X0SPL4</accession>
<feature type="non-terminal residue" evidence="2">
    <location>
        <position position="362"/>
    </location>
</feature>